<keyword evidence="1" id="KW-1133">Transmembrane helix</keyword>
<dbReference type="AlphaFoldDB" id="A0A3S4GV09"/>
<dbReference type="Proteomes" id="UP000277214">
    <property type="component" value="Chromosome 1"/>
</dbReference>
<keyword evidence="1" id="KW-0472">Membrane</keyword>
<keyword evidence="1" id="KW-0812">Transmembrane</keyword>
<evidence type="ECO:0000256" key="1">
    <source>
        <dbReference type="SAM" id="Phobius"/>
    </source>
</evidence>
<name>A0A3S4GV09_SALET</name>
<sequence>MQELKLLAVAGNHLFVPVEAFLTRTRHIARTVIVLVHVDEAVALAVLPGGERHAVDAAPRRVAHQVDTIVSHRFFHLFNMGAQVVNAIVVVDAAIFFYFVVSTKTVFDNKQRLLIAFVQFTQ</sequence>
<reference evidence="2 3" key="1">
    <citation type="submission" date="2018-12" db="EMBL/GenBank/DDBJ databases">
        <authorList>
            <consortium name="Pathogen Informatics"/>
        </authorList>
    </citation>
    <scope>NUCLEOTIDE SEQUENCE [LARGE SCALE GENOMIC DNA]</scope>
    <source>
        <strain evidence="2 3">NCTC8272</strain>
    </source>
</reference>
<organism evidence="2 3">
    <name type="scientific">Salmonella enterica I</name>
    <dbReference type="NCBI Taxonomy" id="59201"/>
    <lineage>
        <taxon>Bacteria</taxon>
        <taxon>Pseudomonadati</taxon>
        <taxon>Pseudomonadota</taxon>
        <taxon>Gammaproteobacteria</taxon>
        <taxon>Enterobacterales</taxon>
        <taxon>Enterobacteriaceae</taxon>
        <taxon>Salmonella</taxon>
    </lineage>
</organism>
<evidence type="ECO:0000313" key="2">
    <source>
        <dbReference type="EMBL" id="VEA44296.1"/>
    </source>
</evidence>
<feature type="transmembrane region" description="Helical" evidence="1">
    <location>
        <begin position="80"/>
        <end position="101"/>
    </location>
</feature>
<dbReference type="EMBL" id="LR134149">
    <property type="protein sequence ID" value="VEA44296.1"/>
    <property type="molecule type" value="Genomic_DNA"/>
</dbReference>
<gene>
    <name evidence="2" type="ORF">NCTC8272_05403</name>
</gene>
<accession>A0A3S4GV09</accession>
<evidence type="ECO:0000313" key="3">
    <source>
        <dbReference type="Proteomes" id="UP000277214"/>
    </source>
</evidence>
<proteinExistence type="predicted"/>
<protein>
    <submittedName>
        <fullName evidence="2">Uncharacterized protein</fullName>
    </submittedName>
</protein>